<accession>A0AAV4JI29</accession>
<comment type="caution">
    <text evidence="2">The sequence shown here is derived from an EMBL/GenBank/DDBJ whole genome shotgun (WGS) entry which is preliminary data.</text>
</comment>
<keyword evidence="3" id="KW-1185">Reference proteome</keyword>
<gene>
    <name evidence="2" type="ORF">ElyMa_003353700</name>
</gene>
<dbReference type="Proteomes" id="UP000762676">
    <property type="component" value="Unassembled WGS sequence"/>
</dbReference>
<reference evidence="2 3" key="1">
    <citation type="journal article" date="2021" name="Elife">
        <title>Chloroplast acquisition without the gene transfer in kleptoplastic sea slugs, Plakobranchus ocellatus.</title>
        <authorList>
            <person name="Maeda T."/>
            <person name="Takahashi S."/>
            <person name="Yoshida T."/>
            <person name="Shimamura S."/>
            <person name="Takaki Y."/>
            <person name="Nagai Y."/>
            <person name="Toyoda A."/>
            <person name="Suzuki Y."/>
            <person name="Arimoto A."/>
            <person name="Ishii H."/>
            <person name="Satoh N."/>
            <person name="Nishiyama T."/>
            <person name="Hasebe M."/>
            <person name="Maruyama T."/>
            <person name="Minagawa J."/>
            <person name="Obokata J."/>
            <person name="Shigenobu S."/>
        </authorList>
    </citation>
    <scope>NUCLEOTIDE SEQUENCE [LARGE SCALE GENOMIC DNA]</scope>
</reference>
<feature type="region of interest" description="Disordered" evidence="1">
    <location>
        <begin position="125"/>
        <end position="155"/>
    </location>
</feature>
<proteinExistence type="predicted"/>
<protein>
    <submittedName>
        <fullName evidence="2">Uncharacterized protein</fullName>
    </submittedName>
</protein>
<evidence type="ECO:0000313" key="2">
    <source>
        <dbReference type="EMBL" id="GFS22050.1"/>
    </source>
</evidence>
<sequence length="155" mass="17158">MKRRPPKNSRVLTKRSGVQISAVAATGLRAPGSYVTSRELDSNPQPPCQESNVQTTEPRWPAMTYICGVKIEENERKTSRQVSSVSEGKKKTREKKIKTSLIALTTPPCVSTTEMLTLLRQQAGWNPSPDAIYPTSGQRRGETYGEAQPDFTSSF</sequence>
<name>A0AAV4JI29_9GAST</name>
<organism evidence="2 3">
    <name type="scientific">Elysia marginata</name>
    <dbReference type="NCBI Taxonomy" id="1093978"/>
    <lineage>
        <taxon>Eukaryota</taxon>
        <taxon>Metazoa</taxon>
        <taxon>Spiralia</taxon>
        <taxon>Lophotrochozoa</taxon>
        <taxon>Mollusca</taxon>
        <taxon>Gastropoda</taxon>
        <taxon>Heterobranchia</taxon>
        <taxon>Euthyneura</taxon>
        <taxon>Panpulmonata</taxon>
        <taxon>Sacoglossa</taxon>
        <taxon>Placobranchoidea</taxon>
        <taxon>Plakobranchidae</taxon>
        <taxon>Elysia</taxon>
    </lineage>
</organism>
<dbReference type="EMBL" id="BMAT01006914">
    <property type="protein sequence ID" value="GFS22050.1"/>
    <property type="molecule type" value="Genomic_DNA"/>
</dbReference>
<evidence type="ECO:0000256" key="1">
    <source>
        <dbReference type="SAM" id="MobiDB-lite"/>
    </source>
</evidence>
<dbReference type="AlphaFoldDB" id="A0AAV4JI29"/>
<feature type="region of interest" description="Disordered" evidence="1">
    <location>
        <begin position="34"/>
        <end position="57"/>
    </location>
</feature>
<feature type="compositionally biased region" description="Polar residues" evidence="1">
    <location>
        <begin position="48"/>
        <end position="57"/>
    </location>
</feature>
<evidence type="ECO:0000313" key="3">
    <source>
        <dbReference type="Proteomes" id="UP000762676"/>
    </source>
</evidence>